<feature type="domain" description="Methyltransferase FkbM" evidence="1">
    <location>
        <begin position="63"/>
        <end position="231"/>
    </location>
</feature>
<dbReference type="GO" id="GO:0032259">
    <property type="term" value="P:methylation"/>
    <property type="evidence" value="ECO:0007669"/>
    <property type="project" value="UniProtKB-KW"/>
</dbReference>
<dbReference type="AlphaFoldDB" id="A0A061QXI3"/>
<reference evidence="2" key="1">
    <citation type="submission" date="2014-05" db="EMBL/GenBank/DDBJ databases">
        <title>The transcriptome of the halophilic microalga Tetraselmis sp. GSL018 isolated from the Great Salt Lake, Utah.</title>
        <authorList>
            <person name="Jinkerson R.E."/>
            <person name="D'Adamo S."/>
            <person name="Posewitz M.C."/>
        </authorList>
    </citation>
    <scope>NUCLEOTIDE SEQUENCE</scope>
    <source>
        <strain evidence="2">GSL018</strain>
    </source>
</reference>
<evidence type="ECO:0000313" key="2">
    <source>
        <dbReference type="EMBL" id="JAC64428.1"/>
    </source>
</evidence>
<proteinExistence type="predicted"/>
<dbReference type="InterPro" id="IPR029063">
    <property type="entry name" value="SAM-dependent_MTases_sf"/>
</dbReference>
<keyword evidence="2" id="KW-0808">Transferase</keyword>
<organism evidence="2">
    <name type="scientific">Tetraselmis sp. GSL018</name>
    <dbReference type="NCBI Taxonomy" id="582737"/>
    <lineage>
        <taxon>Eukaryota</taxon>
        <taxon>Viridiplantae</taxon>
        <taxon>Chlorophyta</taxon>
        <taxon>core chlorophytes</taxon>
        <taxon>Chlorodendrophyceae</taxon>
        <taxon>Chlorodendrales</taxon>
        <taxon>Chlorodendraceae</taxon>
        <taxon>Tetraselmis</taxon>
    </lineage>
</organism>
<keyword evidence="2" id="KW-0489">Methyltransferase</keyword>
<evidence type="ECO:0000259" key="1">
    <source>
        <dbReference type="Pfam" id="PF05050"/>
    </source>
</evidence>
<dbReference type="SUPFAM" id="SSF53335">
    <property type="entry name" value="S-adenosyl-L-methionine-dependent methyltransferases"/>
    <property type="match status" value="1"/>
</dbReference>
<dbReference type="Gene3D" id="3.40.50.150">
    <property type="entry name" value="Vaccinia Virus protein VP39"/>
    <property type="match status" value="1"/>
</dbReference>
<protein>
    <submittedName>
        <fullName evidence="2">Family methyltransferase</fullName>
    </submittedName>
</protein>
<name>A0A061QXI3_9CHLO</name>
<accession>A0A061QXI3</accession>
<dbReference type="GO" id="GO:0008168">
    <property type="term" value="F:methyltransferase activity"/>
    <property type="evidence" value="ECO:0007669"/>
    <property type="project" value="UniProtKB-KW"/>
</dbReference>
<dbReference type="InterPro" id="IPR006342">
    <property type="entry name" value="FkbM_mtfrase"/>
</dbReference>
<dbReference type="Pfam" id="PF05050">
    <property type="entry name" value="Methyltransf_21"/>
    <property type="match status" value="1"/>
</dbReference>
<gene>
    <name evidence="2" type="ORF">TSPGSL018_18330</name>
</gene>
<dbReference type="EMBL" id="GBEZ01022413">
    <property type="protein sequence ID" value="JAC64428.1"/>
    <property type="molecule type" value="Transcribed_RNA"/>
</dbReference>
<sequence length="294" mass="32337">MASLFVDCQWSQPMSAFVVWFACLSFVSGGSLNWAHPETAGGNPLSPPGSACRFCKCDRVYLDVGSNIGVQVRKLFEPSKFPKALVKPVFEKYFGSNRSGVCAIGFEPNPLHTLQLMRIQESYRMKGWYTHFYTRTAVSTANGVAVFNIDNAPKNNHWGSSLVSVRSRQPAERVLVSTVNLADFILNNFSPNSTIVMKLDIEGGEFSVLPSLILSGALCALDCVLLEWHDRYVPQGLTPPNSADGYNSKAISRFLQTLLSHYPGCKVKLSNVDDETYHNSGIDKVALPNSLSDS</sequence>